<proteinExistence type="predicted"/>
<protein>
    <recommendedName>
        <fullName evidence="5">Type II secretion system protein GspG C-terminal domain-containing protein</fullName>
    </recommendedName>
</protein>
<keyword evidence="2" id="KW-0812">Transmembrane</keyword>
<dbReference type="AlphaFoldDB" id="A0A1F5T735"/>
<name>A0A1F5T735_9BACT</name>
<keyword evidence="1" id="KW-0488">Methylation</keyword>
<dbReference type="NCBIfam" id="TIGR02532">
    <property type="entry name" value="IV_pilin_GFxxxE"/>
    <property type="match status" value="1"/>
</dbReference>
<dbReference type="Gene3D" id="3.30.700.10">
    <property type="entry name" value="Glycoprotein, Type 4 Pilin"/>
    <property type="match status" value="1"/>
</dbReference>
<dbReference type="Pfam" id="PF07963">
    <property type="entry name" value="N_methyl"/>
    <property type="match status" value="1"/>
</dbReference>
<dbReference type="InterPro" id="IPR000983">
    <property type="entry name" value="Bac_GSPG_pilin"/>
</dbReference>
<evidence type="ECO:0008006" key="5">
    <source>
        <dbReference type="Google" id="ProtNLM"/>
    </source>
</evidence>
<gene>
    <name evidence="3" type="ORF">A2482_01470</name>
</gene>
<dbReference type="InterPro" id="IPR045584">
    <property type="entry name" value="Pilin-like"/>
</dbReference>
<keyword evidence="2" id="KW-1133">Transmembrane helix</keyword>
<reference evidence="3 4" key="1">
    <citation type="journal article" date="2016" name="Nat. Commun.">
        <title>Thousands of microbial genomes shed light on interconnected biogeochemical processes in an aquifer system.</title>
        <authorList>
            <person name="Anantharaman K."/>
            <person name="Brown C.T."/>
            <person name="Hug L.A."/>
            <person name="Sharon I."/>
            <person name="Castelle C.J."/>
            <person name="Probst A.J."/>
            <person name="Thomas B.C."/>
            <person name="Singh A."/>
            <person name="Wilkins M.J."/>
            <person name="Karaoz U."/>
            <person name="Brodie E.L."/>
            <person name="Williams K.H."/>
            <person name="Hubbard S.S."/>
            <person name="Banfield J.F."/>
        </authorList>
    </citation>
    <scope>NUCLEOTIDE SEQUENCE [LARGE SCALE GENOMIC DNA]</scope>
</reference>
<comment type="caution">
    <text evidence="3">The sequence shown here is derived from an EMBL/GenBank/DDBJ whole genome shotgun (WGS) entry which is preliminary data.</text>
</comment>
<dbReference type="GO" id="GO:0015627">
    <property type="term" value="C:type II protein secretion system complex"/>
    <property type="evidence" value="ECO:0007669"/>
    <property type="project" value="InterPro"/>
</dbReference>
<dbReference type="InterPro" id="IPR012902">
    <property type="entry name" value="N_methyl_site"/>
</dbReference>
<dbReference type="SUPFAM" id="SSF54523">
    <property type="entry name" value="Pili subunits"/>
    <property type="match status" value="1"/>
</dbReference>
<evidence type="ECO:0000313" key="3">
    <source>
        <dbReference type="EMBL" id="OGF34742.1"/>
    </source>
</evidence>
<dbReference type="Proteomes" id="UP000178656">
    <property type="component" value="Unassembled WGS sequence"/>
</dbReference>
<dbReference type="GO" id="GO:0015628">
    <property type="term" value="P:protein secretion by the type II secretion system"/>
    <property type="evidence" value="ECO:0007669"/>
    <property type="project" value="InterPro"/>
</dbReference>
<evidence type="ECO:0000256" key="1">
    <source>
        <dbReference type="ARBA" id="ARBA00022481"/>
    </source>
</evidence>
<dbReference type="PANTHER" id="PTHR30093">
    <property type="entry name" value="GENERAL SECRETION PATHWAY PROTEIN G"/>
    <property type="match status" value="1"/>
</dbReference>
<dbReference type="EMBL" id="MFGM01000068">
    <property type="protein sequence ID" value="OGF34742.1"/>
    <property type="molecule type" value="Genomic_DNA"/>
</dbReference>
<evidence type="ECO:0000313" key="4">
    <source>
        <dbReference type="Proteomes" id="UP000178656"/>
    </source>
</evidence>
<dbReference type="PRINTS" id="PR00813">
    <property type="entry name" value="BCTERIALGSPG"/>
</dbReference>
<dbReference type="PROSITE" id="PS00409">
    <property type="entry name" value="PROKAR_NTER_METHYL"/>
    <property type="match status" value="1"/>
</dbReference>
<evidence type="ECO:0000256" key="2">
    <source>
        <dbReference type="SAM" id="Phobius"/>
    </source>
</evidence>
<organism evidence="3 4">
    <name type="scientific">Candidatus Falkowbacteria bacterium RIFOXYC2_FULL_48_21</name>
    <dbReference type="NCBI Taxonomy" id="1798005"/>
    <lineage>
        <taxon>Bacteria</taxon>
        <taxon>Candidatus Falkowiibacteriota</taxon>
    </lineage>
</organism>
<feature type="transmembrane region" description="Helical" evidence="2">
    <location>
        <begin position="6"/>
        <end position="31"/>
    </location>
</feature>
<sequence length="148" mass="15750">MKKGFTLIELLVVIAIIGILSSLAVVSLGNIREKARDTKRISDMAAVQSAIELANDAYGSYSKDLGCATGILSTCKGGHLEEFLPTLSNLNDPTGTVVCTATCKAACNYGLISVSDTDYEFAFFVEKGAGDLKTTGCYKLTRKGFAKY</sequence>
<keyword evidence="2" id="KW-0472">Membrane</keyword>
<accession>A0A1F5T735</accession>